<evidence type="ECO:0000313" key="2">
    <source>
        <dbReference type="Proteomes" id="UP000218767"/>
    </source>
</evidence>
<dbReference type="Proteomes" id="UP000218767">
    <property type="component" value="Unassembled WGS sequence"/>
</dbReference>
<dbReference type="EMBL" id="NVUL01000047">
    <property type="protein sequence ID" value="PCI77244.1"/>
    <property type="molecule type" value="Genomic_DNA"/>
</dbReference>
<dbReference type="Gene3D" id="3.30.530.20">
    <property type="match status" value="1"/>
</dbReference>
<dbReference type="InterPro" id="IPR019587">
    <property type="entry name" value="Polyketide_cyclase/dehydratase"/>
</dbReference>
<dbReference type="Pfam" id="PF10604">
    <property type="entry name" value="Polyketide_cyc2"/>
    <property type="match status" value="1"/>
</dbReference>
<protein>
    <recommendedName>
        <fullName evidence="3">Polyketide cyclase</fullName>
    </recommendedName>
</protein>
<accession>A0A2A4X403</accession>
<gene>
    <name evidence="1" type="ORF">COB20_08520</name>
</gene>
<dbReference type="InterPro" id="IPR023393">
    <property type="entry name" value="START-like_dom_sf"/>
</dbReference>
<name>A0A2A4X403_9GAMM</name>
<reference evidence="2" key="1">
    <citation type="submission" date="2017-08" db="EMBL/GenBank/DDBJ databases">
        <title>A dynamic microbial community with high functional redundancy inhabits the cold, oxic subseafloor aquifer.</title>
        <authorList>
            <person name="Tully B.J."/>
            <person name="Wheat C.G."/>
            <person name="Glazer B.T."/>
            <person name="Huber J.A."/>
        </authorList>
    </citation>
    <scope>NUCLEOTIDE SEQUENCE [LARGE SCALE GENOMIC DNA]</scope>
</reference>
<sequence length="163" mass="18412">MSIIRSSHDFRLAVPSSMENTQDADAWLALMSDSGWRVLTDFRNWPNWIPGVRGVEQADSEPPARGTKLLVDRGHKTATCCIDRWDPPRSLQISINLTAGELAYGFLIETSPKNAEMRISLDLERSLIGMSRIAAFFFRWRLQKLGPKILANLAARTRLAEKD</sequence>
<evidence type="ECO:0000313" key="1">
    <source>
        <dbReference type="EMBL" id="PCI77244.1"/>
    </source>
</evidence>
<proteinExistence type="predicted"/>
<dbReference type="AlphaFoldDB" id="A0A2A4X403"/>
<evidence type="ECO:0008006" key="3">
    <source>
        <dbReference type="Google" id="ProtNLM"/>
    </source>
</evidence>
<organism evidence="1 2">
    <name type="scientific">SAR86 cluster bacterium</name>
    <dbReference type="NCBI Taxonomy" id="2030880"/>
    <lineage>
        <taxon>Bacteria</taxon>
        <taxon>Pseudomonadati</taxon>
        <taxon>Pseudomonadota</taxon>
        <taxon>Gammaproteobacteria</taxon>
        <taxon>SAR86 cluster</taxon>
    </lineage>
</organism>
<dbReference type="SUPFAM" id="SSF55961">
    <property type="entry name" value="Bet v1-like"/>
    <property type="match status" value="1"/>
</dbReference>
<comment type="caution">
    <text evidence="1">The sequence shown here is derived from an EMBL/GenBank/DDBJ whole genome shotgun (WGS) entry which is preliminary data.</text>
</comment>